<evidence type="ECO:0000256" key="1">
    <source>
        <dbReference type="SAM" id="MobiDB-lite"/>
    </source>
</evidence>
<dbReference type="STRING" id="1035195.HMPREF9997_02506"/>
<dbReference type="EMBL" id="AMEM01000040">
    <property type="protein sequence ID" value="EKX88142.1"/>
    <property type="molecule type" value="Genomic_DNA"/>
</dbReference>
<evidence type="ECO:0008006" key="4">
    <source>
        <dbReference type="Google" id="ProtNLM"/>
    </source>
</evidence>
<dbReference type="CDD" id="cd21904">
    <property type="entry name" value="TtfA-like"/>
    <property type="match status" value="1"/>
</dbReference>
<dbReference type="HOGENOM" id="CLU_025378_0_1_11"/>
<feature type="region of interest" description="Disordered" evidence="1">
    <location>
        <begin position="58"/>
        <end position="115"/>
    </location>
</feature>
<gene>
    <name evidence="2" type="ORF">HMPREF9997_02506</name>
</gene>
<accession>L1MA90</accession>
<proteinExistence type="predicted"/>
<dbReference type="PATRIC" id="fig|1035195.3.peg.2239"/>
<feature type="compositionally biased region" description="Pro residues" evidence="1">
    <location>
        <begin position="304"/>
        <end position="316"/>
    </location>
</feature>
<evidence type="ECO:0000313" key="3">
    <source>
        <dbReference type="Proteomes" id="UP000010445"/>
    </source>
</evidence>
<sequence>MWFILAALAAAAAVGLWFLDSRRNPQLQQAKDSNGTVEQAVAPAGGLRSDDTRQIVLPNKAKPSKGKHAKPEPVVTTKATIADRANSEEEHAEQSESEAPGRRDKWPGSSRRERRQWAMSRGFGYTKRDDFLHDEWARGTAASGAPVREVVSGTVGDYEMYLADIGGTTVMAVRRGSSSDIVVEAHRGVPQGAEDLVPVRSTAGFRILSNDVGATERLIDARVEAALTAMPAEVSQVWMESDWILAQFVPRTTPVVWEAASEPLALLADAARMLPPRTSGLQVDAFDSLGSSRPMPTASESTPEPTPAPTPEPEPAPFLRVQRPDTPVEMPSRMHSEVRGVVEPRMVGVDEVDAIADGEKKPEDKPTQTPRIVREQRRPSSIFEDLAEEFGTNPLRDGPTL</sequence>
<dbReference type="eggNOG" id="ENOG502ZNE6">
    <property type="taxonomic scope" value="Bacteria"/>
</dbReference>
<dbReference type="Proteomes" id="UP000010445">
    <property type="component" value="Unassembled WGS sequence"/>
</dbReference>
<evidence type="ECO:0000313" key="2">
    <source>
        <dbReference type="EMBL" id="EKX88142.1"/>
    </source>
</evidence>
<organism evidence="2 3">
    <name type="scientific">Corynebacterium durum F0235</name>
    <dbReference type="NCBI Taxonomy" id="1035195"/>
    <lineage>
        <taxon>Bacteria</taxon>
        <taxon>Bacillati</taxon>
        <taxon>Actinomycetota</taxon>
        <taxon>Actinomycetes</taxon>
        <taxon>Mycobacteriales</taxon>
        <taxon>Corynebacteriaceae</taxon>
        <taxon>Corynebacterium</taxon>
    </lineage>
</organism>
<keyword evidence="3" id="KW-1185">Reference proteome</keyword>
<feature type="region of interest" description="Disordered" evidence="1">
    <location>
        <begin position="281"/>
        <end position="401"/>
    </location>
</feature>
<name>L1MA90_9CORY</name>
<protein>
    <recommendedName>
        <fullName evidence="4">Secreted protein</fullName>
    </recommendedName>
</protein>
<dbReference type="InterPro" id="IPR049726">
    <property type="entry name" value="TtfA-like_core"/>
</dbReference>
<comment type="caution">
    <text evidence="2">The sequence shown here is derived from an EMBL/GenBank/DDBJ whole genome shotgun (WGS) entry which is preliminary data.</text>
</comment>
<reference evidence="2 3" key="1">
    <citation type="submission" date="2012-05" db="EMBL/GenBank/DDBJ databases">
        <authorList>
            <person name="Weinstock G."/>
            <person name="Sodergren E."/>
            <person name="Lobos E.A."/>
            <person name="Fulton L."/>
            <person name="Fulton R."/>
            <person name="Courtney L."/>
            <person name="Fronick C."/>
            <person name="O'Laughlin M."/>
            <person name="Godfrey J."/>
            <person name="Wilson R.M."/>
            <person name="Miner T."/>
            <person name="Farmer C."/>
            <person name="Delehaunty K."/>
            <person name="Cordes M."/>
            <person name="Minx P."/>
            <person name="Tomlinson C."/>
            <person name="Chen J."/>
            <person name="Wollam A."/>
            <person name="Pepin K.H."/>
            <person name="Bhonagiri V."/>
            <person name="Zhang X."/>
            <person name="Suruliraj S."/>
            <person name="Warren W."/>
            <person name="Mitreva M."/>
            <person name="Mardis E.R."/>
            <person name="Wilson R.K."/>
        </authorList>
    </citation>
    <scope>NUCLEOTIDE SEQUENCE [LARGE SCALE GENOMIC DNA]</scope>
    <source>
        <strain evidence="2 3">F0235</strain>
    </source>
</reference>
<feature type="compositionally biased region" description="Basic and acidic residues" evidence="1">
    <location>
        <begin position="85"/>
        <end position="106"/>
    </location>
</feature>
<dbReference type="AlphaFoldDB" id="L1MA90"/>
<feature type="compositionally biased region" description="Basic and acidic residues" evidence="1">
    <location>
        <begin position="357"/>
        <end position="378"/>
    </location>
</feature>
<feature type="compositionally biased region" description="Basic and acidic residues" evidence="1">
    <location>
        <begin position="332"/>
        <end position="342"/>
    </location>
</feature>